<name>A0ACB7THE2_HYAAI</name>
<reference evidence="1" key="1">
    <citation type="submission" date="2020-05" db="EMBL/GenBank/DDBJ databases">
        <title>Large-scale comparative analyses of tick genomes elucidate their genetic diversity and vector capacities.</title>
        <authorList>
            <person name="Jia N."/>
            <person name="Wang J."/>
            <person name="Shi W."/>
            <person name="Du L."/>
            <person name="Sun Y."/>
            <person name="Zhan W."/>
            <person name="Jiang J."/>
            <person name="Wang Q."/>
            <person name="Zhang B."/>
            <person name="Ji P."/>
            <person name="Sakyi L.B."/>
            <person name="Cui X."/>
            <person name="Yuan T."/>
            <person name="Jiang B."/>
            <person name="Yang W."/>
            <person name="Lam T.T.-Y."/>
            <person name="Chang Q."/>
            <person name="Ding S."/>
            <person name="Wang X."/>
            <person name="Zhu J."/>
            <person name="Ruan X."/>
            <person name="Zhao L."/>
            <person name="Wei J."/>
            <person name="Que T."/>
            <person name="Du C."/>
            <person name="Cheng J."/>
            <person name="Dai P."/>
            <person name="Han X."/>
            <person name="Huang E."/>
            <person name="Gao Y."/>
            <person name="Liu J."/>
            <person name="Shao H."/>
            <person name="Ye R."/>
            <person name="Li L."/>
            <person name="Wei W."/>
            <person name="Wang X."/>
            <person name="Wang C."/>
            <person name="Yang T."/>
            <person name="Huo Q."/>
            <person name="Li W."/>
            <person name="Guo W."/>
            <person name="Chen H."/>
            <person name="Zhou L."/>
            <person name="Ni X."/>
            <person name="Tian J."/>
            <person name="Zhou Y."/>
            <person name="Sheng Y."/>
            <person name="Liu T."/>
            <person name="Pan Y."/>
            <person name="Xia L."/>
            <person name="Li J."/>
            <person name="Zhao F."/>
            <person name="Cao W."/>
        </authorList>
    </citation>
    <scope>NUCLEOTIDE SEQUENCE</scope>
    <source>
        <strain evidence="1">Hyas-2018</strain>
    </source>
</reference>
<protein>
    <submittedName>
        <fullName evidence="1">Uncharacterized protein</fullName>
    </submittedName>
</protein>
<evidence type="ECO:0000313" key="1">
    <source>
        <dbReference type="EMBL" id="KAH6945732.1"/>
    </source>
</evidence>
<evidence type="ECO:0000313" key="2">
    <source>
        <dbReference type="Proteomes" id="UP000821845"/>
    </source>
</evidence>
<organism evidence="1 2">
    <name type="scientific">Hyalomma asiaticum</name>
    <name type="common">Tick</name>
    <dbReference type="NCBI Taxonomy" id="266040"/>
    <lineage>
        <taxon>Eukaryota</taxon>
        <taxon>Metazoa</taxon>
        <taxon>Ecdysozoa</taxon>
        <taxon>Arthropoda</taxon>
        <taxon>Chelicerata</taxon>
        <taxon>Arachnida</taxon>
        <taxon>Acari</taxon>
        <taxon>Parasitiformes</taxon>
        <taxon>Ixodida</taxon>
        <taxon>Ixodoidea</taxon>
        <taxon>Ixodidae</taxon>
        <taxon>Hyalomminae</taxon>
        <taxon>Hyalomma</taxon>
    </lineage>
</organism>
<dbReference type="EMBL" id="CM023481">
    <property type="protein sequence ID" value="KAH6945732.1"/>
    <property type="molecule type" value="Genomic_DNA"/>
</dbReference>
<dbReference type="Proteomes" id="UP000821845">
    <property type="component" value="Chromosome 1"/>
</dbReference>
<keyword evidence="2" id="KW-1185">Reference proteome</keyword>
<comment type="caution">
    <text evidence="1">The sequence shown here is derived from an EMBL/GenBank/DDBJ whole genome shotgun (WGS) entry which is preliminary data.</text>
</comment>
<proteinExistence type="predicted"/>
<sequence>MSDFCDDIKLGQNWNIFQSTEPSPLAGEAQFEPLRERSRAGGLYRTPTQFQRFSAAGSKERGGRERTDSPLWAFGENTVVVSARIHTARVRSLVQKLRNCPHNNFASLLKTERAAVAAWVVNFKTDGVQRTFADFFTAR</sequence>
<accession>A0ACB7THE2</accession>
<gene>
    <name evidence="1" type="ORF">HPB50_009727</name>
</gene>